<evidence type="ECO:0000256" key="5">
    <source>
        <dbReference type="ARBA" id="ARBA00023163"/>
    </source>
</evidence>
<evidence type="ECO:0000256" key="1">
    <source>
        <dbReference type="ARBA" id="ARBA00022553"/>
    </source>
</evidence>
<dbReference type="GO" id="GO:0000976">
    <property type="term" value="F:transcription cis-regulatory region binding"/>
    <property type="evidence" value="ECO:0007669"/>
    <property type="project" value="TreeGrafter"/>
</dbReference>
<dbReference type="InterPro" id="IPR011006">
    <property type="entry name" value="CheY-like_superfamily"/>
</dbReference>
<keyword evidence="3" id="KW-0805">Transcription regulation</keyword>
<dbReference type="GO" id="GO:0005829">
    <property type="term" value="C:cytosol"/>
    <property type="evidence" value="ECO:0007669"/>
    <property type="project" value="TreeGrafter"/>
</dbReference>
<comment type="caution">
    <text evidence="6">Lacks conserved residue(s) required for the propagation of feature annotation.</text>
</comment>
<evidence type="ECO:0000313" key="9">
    <source>
        <dbReference type="EMBL" id="GHO49481.1"/>
    </source>
</evidence>
<sequence>MFMLNKNNRLAPRVLVVEPQWDIAMFLEFLLVNADYEVEICKSGEDGLRSVERAQPDLIILEPTLPDLDEWAFCQRLRPQDSARRLYLLILTWKDDTEAKRQAHRAGADAFMTKPFAINELMEQVRILVPNPANRINRGTSYTYNRPSNGPNFLRSSPPRPPQHLPSTYPCPYCGSELRVEDNYCLNCGQRIYS</sequence>
<comment type="caution">
    <text evidence="9">The sequence shown here is derived from an EMBL/GenBank/DDBJ whole genome shotgun (WGS) entry which is preliminary data.</text>
</comment>
<evidence type="ECO:0000256" key="3">
    <source>
        <dbReference type="ARBA" id="ARBA00023015"/>
    </source>
</evidence>
<evidence type="ECO:0000313" key="10">
    <source>
        <dbReference type="Proteomes" id="UP000612362"/>
    </source>
</evidence>
<protein>
    <recommendedName>
        <fullName evidence="8">Response regulatory domain-containing protein</fullName>
    </recommendedName>
</protein>
<dbReference type="PROSITE" id="PS50110">
    <property type="entry name" value="RESPONSE_REGULATORY"/>
    <property type="match status" value="1"/>
</dbReference>
<dbReference type="GO" id="GO:0032993">
    <property type="term" value="C:protein-DNA complex"/>
    <property type="evidence" value="ECO:0007669"/>
    <property type="project" value="TreeGrafter"/>
</dbReference>
<dbReference type="CDD" id="cd17574">
    <property type="entry name" value="REC_OmpR"/>
    <property type="match status" value="1"/>
</dbReference>
<dbReference type="InterPro" id="IPR059113">
    <property type="entry name" value="Znf_ribbon"/>
</dbReference>
<dbReference type="SUPFAM" id="SSF52172">
    <property type="entry name" value="CheY-like"/>
    <property type="match status" value="1"/>
</dbReference>
<evidence type="ECO:0000256" key="2">
    <source>
        <dbReference type="ARBA" id="ARBA00023012"/>
    </source>
</evidence>
<keyword evidence="4" id="KW-0238">DNA-binding</keyword>
<dbReference type="SMART" id="SM00448">
    <property type="entry name" value="REC"/>
    <property type="match status" value="1"/>
</dbReference>
<dbReference type="Pfam" id="PF13248">
    <property type="entry name" value="Zn_ribbon_3"/>
    <property type="match status" value="1"/>
</dbReference>
<evidence type="ECO:0000256" key="7">
    <source>
        <dbReference type="SAM" id="MobiDB-lite"/>
    </source>
</evidence>
<dbReference type="Proteomes" id="UP000612362">
    <property type="component" value="Unassembled WGS sequence"/>
</dbReference>
<keyword evidence="10" id="KW-1185">Reference proteome</keyword>
<reference evidence="9" key="1">
    <citation type="submission" date="2020-10" db="EMBL/GenBank/DDBJ databases">
        <title>Taxonomic study of unclassified bacteria belonging to the class Ktedonobacteria.</title>
        <authorList>
            <person name="Yabe S."/>
            <person name="Wang C.M."/>
            <person name="Zheng Y."/>
            <person name="Sakai Y."/>
            <person name="Cavaletti L."/>
            <person name="Monciardini P."/>
            <person name="Donadio S."/>
        </authorList>
    </citation>
    <scope>NUCLEOTIDE SEQUENCE</scope>
    <source>
        <strain evidence="9">SOSP1-1</strain>
    </source>
</reference>
<name>A0A8J3MWZ8_9CHLR</name>
<dbReference type="AlphaFoldDB" id="A0A8J3MWZ8"/>
<evidence type="ECO:0000259" key="8">
    <source>
        <dbReference type="PROSITE" id="PS50110"/>
    </source>
</evidence>
<dbReference type="GO" id="GO:0000156">
    <property type="term" value="F:phosphorelay response regulator activity"/>
    <property type="evidence" value="ECO:0007669"/>
    <property type="project" value="TreeGrafter"/>
</dbReference>
<dbReference type="InterPro" id="IPR039420">
    <property type="entry name" value="WalR-like"/>
</dbReference>
<dbReference type="PANTHER" id="PTHR48111:SF1">
    <property type="entry name" value="TWO-COMPONENT RESPONSE REGULATOR ORR33"/>
    <property type="match status" value="1"/>
</dbReference>
<evidence type="ECO:0000256" key="4">
    <source>
        <dbReference type="ARBA" id="ARBA00023125"/>
    </source>
</evidence>
<dbReference type="Pfam" id="PF00072">
    <property type="entry name" value="Response_reg"/>
    <property type="match status" value="1"/>
</dbReference>
<accession>A0A8J3MWZ8</accession>
<keyword evidence="5" id="KW-0804">Transcription</keyword>
<keyword evidence="2" id="KW-0902">Two-component regulatory system</keyword>
<evidence type="ECO:0000256" key="6">
    <source>
        <dbReference type="PROSITE-ProRule" id="PRU00169"/>
    </source>
</evidence>
<proteinExistence type="predicted"/>
<feature type="domain" description="Response regulatory" evidence="8">
    <location>
        <begin position="13"/>
        <end position="129"/>
    </location>
</feature>
<feature type="compositionally biased region" description="Polar residues" evidence="7">
    <location>
        <begin position="140"/>
        <end position="155"/>
    </location>
</feature>
<feature type="region of interest" description="Disordered" evidence="7">
    <location>
        <begin position="140"/>
        <end position="164"/>
    </location>
</feature>
<organism evidence="9 10">
    <name type="scientific">Ktedonospora formicarum</name>
    <dbReference type="NCBI Taxonomy" id="2778364"/>
    <lineage>
        <taxon>Bacteria</taxon>
        <taxon>Bacillati</taxon>
        <taxon>Chloroflexota</taxon>
        <taxon>Ktedonobacteria</taxon>
        <taxon>Ktedonobacterales</taxon>
        <taxon>Ktedonobacteraceae</taxon>
        <taxon>Ktedonospora</taxon>
    </lineage>
</organism>
<keyword evidence="1" id="KW-0597">Phosphoprotein</keyword>
<dbReference type="PANTHER" id="PTHR48111">
    <property type="entry name" value="REGULATOR OF RPOS"/>
    <property type="match status" value="1"/>
</dbReference>
<dbReference type="InterPro" id="IPR001789">
    <property type="entry name" value="Sig_transdc_resp-reg_receiver"/>
</dbReference>
<dbReference type="GO" id="GO:0006355">
    <property type="term" value="P:regulation of DNA-templated transcription"/>
    <property type="evidence" value="ECO:0007669"/>
    <property type="project" value="TreeGrafter"/>
</dbReference>
<gene>
    <name evidence="9" type="ORF">KSX_76440</name>
</gene>
<dbReference type="EMBL" id="BNJF01000005">
    <property type="protein sequence ID" value="GHO49481.1"/>
    <property type="molecule type" value="Genomic_DNA"/>
</dbReference>
<dbReference type="Gene3D" id="3.40.50.2300">
    <property type="match status" value="1"/>
</dbReference>